<evidence type="ECO:0000313" key="2">
    <source>
        <dbReference type="Proteomes" id="UP000256964"/>
    </source>
</evidence>
<accession>A0A371D8W8</accession>
<sequence>MTGCVRRLCERGVLRRLEHQRKELLREDEGADMAVCIPRHQSPTRDGCQGSAPDVTSVWFCMPASDHHPSMRDHAVLRTHHPDRCGMASTYRDGHVLRALLDLPREVEFQLDPLIPPLSGPSPSECSRSIATLAPSSRRAARLPLFGQDESRTFRR</sequence>
<reference evidence="1 2" key="1">
    <citation type="journal article" date="2018" name="Biotechnol. Biofuels">
        <title>Integrative visual omics of the white-rot fungus Polyporus brumalis exposes the biotechnological potential of its oxidative enzymes for delignifying raw plant biomass.</title>
        <authorList>
            <person name="Miyauchi S."/>
            <person name="Rancon A."/>
            <person name="Drula E."/>
            <person name="Hage H."/>
            <person name="Chaduli D."/>
            <person name="Favel A."/>
            <person name="Grisel S."/>
            <person name="Henrissat B."/>
            <person name="Herpoel-Gimbert I."/>
            <person name="Ruiz-Duenas F.J."/>
            <person name="Chevret D."/>
            <person name="Hainaut M."/>
            <person name="Lin J."/>
            <person name="Wang M."/>
            <person name="Pangilinan J."/>
            <person name="Lipzen A."/>
            <person name="Lesage-Meessen L."/>
            <person name="Navarro D."/>
            <person name="Riley R."/>
            <person name="Grigoriev I.V."/>
            <person name="Zhou S."/>
            <person name="Raouche S."/>
            <person name="Rosso M.N."/>
        </authorList>
    </citation>
    <scope>NUCLEOTIDE SEQUENCE [LARGE SCALE GENOMIC DNA]</scope>
    <source>
        <strain evidence="1 2">BRFM 1820</strain>
    </source>
</reference>
<dbReference type="EMBL" id="KZ857408">
    <property type="protein sequence ID" value="RDX48971.1"/>
    <property type="molecule type" value="Genomic_DNA"/>
</dbReference>
<evidence type="ECO:0000313" key="1">
    <source>
        <dbReference type="EMBL" id="RDX48971.1"/>
    </source>
</evidence>
<proteinExistence type="predicted"/>
<organism evidence="1 2">
    <name type="scientific">Lentinus brumalis</name>
    <dbReference type="NCBI Taxonomy" id="2498619"/>
    <lineage>
        <taxon>Eukaryota</taxon>
        <taxon>Fungi</taxon>
        <taxon>Dikarya</taxon>
        <taxon>Basidiomycota</taxon>
        <taxon>Agaricomycotina</taxon>
        <taxon>Agaricomycetes</taxon>
        <taxon>Polyporales</taxon>
        <taxon>Polyporaceae</taxon>
        <taxon>Lentinus</taxon>
    </lineage>
</organism>
<name>A0A371D8W8_9APHY</name>
<dbReference type="Proteomes" id="UP000256964">
    <property type="component" value="Unassembled WGS sequence"/>
</dbReference>
<protein>
    <submittedName>
        <fullName evidence="1">Uncharacterized protein</fullName>
    </submittedName>
</protein>
<dbReference type="AlphaFoldDB" id="A0A371D8W8"/>
<keyword evidence="2" id="KW-1185">Reference proteome</keyword>
<gene>
    <name evidence="1" type="ORF">OH76DRAFT_616711</name>
</gene>